<dbReference type="Proteomes" id="UP000766698">
    <property type="component" value="Unassembled WGS sequence"/>
</dbReference>
<feature type="region of interest" description="Disordered" evidence="1">
    <location>
        <begin position="165"/>
        <end position="213"/>
    </location>
</feature>
<organism evidence="2 3">
    <name type="scientific">Streptomyces durbertensis</name>
    <dbReference type="NCBI Taxonomy" id="2448886"/>
    <lineage>
        <taxon>Bacteria</taxon>
        <taxon>Bacillati</taxon>
        <taxon>Actinomycetota</taxon>
        <taxon>Actinomycetes</taxon>
        <taxon>Kitasatosporales</taxon>
        <taxon>Streptomycetaceae</taxon>
        <taxon>Streptomyces</taxon>
    </lineage>
</organism>
<protein>
    <recommendedName>
        <fullName evidence="4">Lipoprotein</fullName>
    </recommendedName>
</protein>
<evidence type="ECO:0008006" key="4">
    <source>
        <dbReference type="Google" id="ProtNLM"/>
    </source>
</evidence>
<comment type="caution">
    <text evidence="2">The sequence shown here is derived from an EMBL/GenBank/DDBJ whole genome shotgun (WGS) entry which is preliminary data.</text>
</comment>
<evidence type="ECO:0000313" key="2">
    <source>
        <dbReference type="EMBL" id="MBB1244265.1"/>
    </source>
</evidence>
<evidence type="ECO:0000256" key="1">
    <source>
        <dbReference type="SAM" id="MobiDB-lite"/>
    </source>
</evidence>
<keyword evidence="3" id="KW-1185">Reference proteome</keyword>
<gene>
    <name evidence="2" type="ORF">GL263_11940</name>
</gene>
<dbReference type="EMBL" id="WMLF01000138">
    <property type="protein sequence ID" value="MBB1244265.1"/>
    <property type="molecule type" value="Genomic_DNA"/>
</dbReference>
<reference evidence="3" key="1">
    <citation type="journal article" date="2020" name="Syst. Appl. Microbiol.">
        <title>Streptomyces alkaliterrae sp. nov., isolated from an alkaline soil, and emended descriptions of Streptomyces alkaliphilus, Streptomyces calidiresistens and Streptomyces durbertensis.</title>
        <authorList>
            <person name="Swiecimska M."/>
            <person name="Golinska P."/>
            <person name="Nouioui I."/>
            <person name="Wypij M."/>
            <person name="Rai M."/>
            <person name="Sangal V."/>
            <person name="Goodfellow M."/>
        </authorList>
    </citation>
    <scope>NUCLEOTIDE SEQUENCE [LARGE SCALE GENOMIC DNA]</scope>
    <source>
        <strain evidence="3">DSM 104538</strain>
    </source>
</reference>
<proteinExistence type="predicted"/>
<accession>A0ABR6EG02</accession>
<name>A0ABR6EG02_9ACTN</name>
<sequence>MTEHLPAARTLVATARRLRFREAAGAVLAVVALAACGTEVPGGSGDGAGADARARAHGVTRDFVYVLRLPGHRVVPQSVGVTGGDGYGAVYSDQRGATLQLSVDRAVFTTADCAAPVVCEEEGKLRYRRTGEQHAYALPEGGHVVTISAPTETVDRALLRRAAESARPASDAEVLDLLPAIGGEGGGPDPAPERGDLPPHGDGAPNNRPGVGG</sequence>
<evidence type="ECO:0000313" key="3">
    <source>
        <dbReference type="Proteomes" id="UP000766698"/>
    </source>
</evidence>
<dbReference type="RefSeq" id="WP_182855613.1">
    <property type="nucleotide sequence ID" value="NZ_WMLF01000138.1"/>
</dbReference>